<protein>
    <submittedName>
        <fullName evidence="1">Uncharacterized protein</fullName>
    </submittedName>
</protein>
<reference evidence="1 2" key="1">
    <citation type="submission" date="2023-12" db="EMBL/GenBank/DDBJ databases">
        <title>Whole genome sequencing of Paenibacillus phoenicis isolated from the Phoenix Mars Lander spacecraft assembly facility.</title>
        <authorList>
            <person name="Garcia A."/>
            <person name="Venkateswaran K."/>
        </authorList>
    </citation>
    <scope>NUCLEOTIDE SEQUENCE [LARGE SCALE GENOMIC DNA]</scope>
    <source>
        <strain evidence="1 2">3PO2SA</strain>
    </source>
</reference>
<keyword evidence="2" id="KW-1185">Reference proteome</keyword>
<accession>A0ABU5PP93</accession>
<sequence>MLRVLKRSLSPDRVIYDCNIRGRVEYTATESGFSGKLTYHPRMDKADNVRLQWAEPEPEEEDEEEMEE</sequence>
<evidence type="ECO:0000313" key="2">
    <source>
        <dbReference type="Proteomes" id="UP001292216"/>
    </source>
</evidence>
<dbReference type="EMBL" id="JAYERP010000001">
    <property type="protein sequence ID" value="MEA3571775.1"/>
    <property type="molecule type" value="Genomic_DNA"/>
</dbReference>
<organism evidence="1 2">
    <name type="scientific">Paenibacillus phoenicis</name>
    <dbReference type="NCBI Taxonomy" id="554117"/>
    <lineage>
        <taxon>Bacteria</taxon>
        <taxon>Bacillati</taxon>
        <taxon>Bacillota</taxon>
        <taxon>Bacilli</taxon>
        <taxon>Bacillales</taxon>
        <taxon>Paenibacillaceae</taxon>
        <taxon>Paenibacillus</taxon>
    </lineage>
</organism>
<dbReference type="Proteomes" id="UP001292216">
    <property type="component" value="Unassembled WGS sequence"/>
</dbReference>
<comment type="caution">
    <text evidence="1">The sequence shown here is derived from an EMBL/GenBank/DDBJ whole genome shotgun (WGS) entry which is preliminary data.</text>
</comment>
<gene>
    <name evidence="1" type="ORF">U9M73_17660</name>
</gene>
<dbReference type="RefSeq" id="WP_323078335.1">
    <property type="nucleotide sequence ID" value="NZ_CBCSKM010000009.1"/>
</dbReference>
<evidence type="ECO:0000313" key="1">
    <source>
        <dbReference type="EMBL" id="MEA3571775.1"/>
    </source>
</evidence>
<name>A0ABU5PP93_9BACL</name>
<proteinExistence type="predicted"/>